<evidence type="ECO:0000313" key="4">
    <source>
        <dbReference type="EMBL" id="KAK8154604.1"/>
    </source>
</evidence>
<evidence type="ECO:0000256" key="1">
    <source>
        <dbReference type="SAM" id="MobiDB-lite"/>
    </source>
</evidence>
<dbReference type="Proteomes" id="UP001456524">
    <property type="component" value="Unassembled WGS sequence"/>
</dbReference>
<evidence type="ECO:0000259" key="2">
    <source>
        <dbReference type="Pfam" id="PF26176"/>
    </source>
</evidence>
<feature type="compositionally biased region" description="Basic and acidic residues" evidence="1">
    <location>
        <begin position="391"/>
        <end position="400"/>
    </location>
</feature>
<feature type="domain" description="C2H2-domain containing protein second zinc finger" evidence="2">
    <location>
        <begin position="607"/>
        <end position="638"/>
    </location>
</feature>
<accession>A0ABR1XH70</accession>
<gene>
    <name evidence="4" type="ORF">IWX90DRAFT_418516</name>
</gene>
<feature type="region of interest" description="Disordered" evidence="1">
    <location>
        <begin position="221"/>
        <end position="245"/>
    </location>
</feature>
<organism evidence="4 5">
    <name type="scientific">Phyllosticta citrichinensis</name>
    <dbReference type="NCBI Taxonomy" id="1130410"/>
    <lineage>
        <taxon>Eukaryota</taxon>
        <taxon>Fungi</taxon>
        <taxon>Dikarya</taxon>
        <taxon>Ascomycota</taxon>
        <taxon>Pezizomycotina</taxon>
        <taxon>Dothideomycetes</taxon>
        <taxon>Dothideomycetes incertae sedis</taxon>
        <taxon>Botryosphaeriales</taxon>
        <taxon>Phyllostictaceae</taxon>
        <taxon>Phyllosticta</taxon>
    </lineage>
</organism>
<name>A0ABR1XH70_9PEZI</name>
<feature type="region of interest" description="Disordered" evidence="1">
    <location>
        <begin position="640"/>
        <end position="672"/>
    </location>
</feature>
<dbReference type="Pfam" id="PF26177">
    <property type="entry name" value="zf_C2H2_17_1st"/>
    <property type="match status" value="1"/>
</dbReference>
<dbReference type="EMBL" id="JBBWUH010000011">
    <property type="protein sequence ID" value="KAK8154604.1"/>
    <property type="molecule type" value="Genomic_DNA"/>
</dbReference>
<dbReference type="InterPro" id="IPR059095">
    <property type="entry name" value="Znf_C2H2_17_2nd"/>
</dbReference>
<keyword evidence="5" id="KW-1185">Reference proteome</keyword>
<feature type="domain" description="C2H2-domain containing protein first zinc finger" evidence="3">
    <location>
        <begin position="570"/>
        <end position="599"/>
    </location>
</feature>
<dbReference type="Gene3D" id="3.30.160.60">
    <property type="entry name" value="Classic Zinc Finger"/>
    <property type="match status" value="1"/>
</dbReference>
<comment type="caution">
    <text evidence="4">The sequence shown here is derived from an EMBL/GenBank/DDBJ whole genome shotgun (WGS) entry which is preliminary data.</text>
</comment>
<sequence>MTSAVMIDALHIVEFIERRRRDLHLGCHESSERVKVPAPAADLHPTDSRLDFSCSLHGTLTPVLSGHSHMDFLRIIFGKVARPHYVSGTILCQSIGLRWFATILLRDGDAAKSTSELCLLVLTSFPGSVCFQRSTTGFICAYSWLTELAFCFVLFNDFAECDSAPGDFSLTAPVDVALWTQSVSGTHFSGSDLFSTGNQEELNTMARNFLHFPKDDEASISSSMDDSAYMSQPDTGRKKNVKDNNSFQLPQDARSQIMEPFQGSNLYSPTLGVDNRGAFHGGQPDMGNMMLPVAAGSDNGDGNFRMSDFANFGHGQSVSPTDYNMRTQMSNGQAGWSSAEMPNYSAPFAAGPVEATFAPRHQSYHGRTVSQPIFSSYSSFGIDSMISDSHNTPDQRRARFEQPATAAPADMHRPSLQRAVSDTKRFESSDVLSPSSTVMSTQFSMFPAGSEFGEEPGFVGMVGYAPSGVHGGMRRADFDLRNEHMLATTPPDMIATNIASDEMGSDDGDYSGNRASEEAEVKLARTHPLYQAAPQADDMYHCPYEGQANCTHKPTKLKCNYDKYVDSHLKPFRCKIASCINVEFSSTACLLRHEREAHGMHGHGSKPHLCAYADCERAIPGNGFPRRYNLYDHMKRVHDYTTPTQSAPGSPRGQAAKRPISRKRKSTNSIDISDKRIKSAVFKQNNTARQRDQEKERLRNEWAERLAVMNQRMRTLTEPKDADSHQQLIDDATALKQVVARLTEMG</sequence>
<feature type="compositionally biased region" description="Polar residues" evidence="1">
    <location>
        <begin position="221"/>
        <end position="234"/>
    </location>
</feature>
<dbReference type="Pfam" id="PF26176">
    <property type="entry name" value="zf_C2H2_17_2"/>
    <property type="match status" value="1"/>
</dbReference>
<proteinExistence type="predicted"/>
<reference evidence="4 5" key="1">
    <citation type="journal article" date="2022" name="G3 (Bethesda)">
        <title>Enemy or ally: a genomic approach to elucidate the lifestyle of Phyllosticta citrichinaensis.</title>
        <authorList>
            <person name="Buijs V.A."/>
            <person name="Groenewald J.Z."/>
            <person name="Haridas S."/>
            <person name="LaButti K.M."/>
            <person name="Lipzen A."/>
            <person name="Martin F.M."/>
            <person name="Barry K."/>
            <person name="Grigoriev I.V."/>
            <person name="Crous P.W."/>
            <person name="Seidl M.F."/>
        </authorList>
    </citation>
    <scope>NUCLEOTIDE SEQUENCE [LARGE SCALE GENOMIC DNA]</scope>
    <source>
        <strain evidence="4 5">CBS 129764</strain>
    </source>
</reference>
<protein>
    <submittedName>
        <fullName evidence="4">Uncharacterized protein</fullName>
    </submittedName>
</protein>
<evidence type="ECO:0000313" key="5">
    <source>
        <dbReference type="Proteomes" id="UP001456524"/>
    </source>
</evidence>
<evidence type="ECO:0000259" key="3">
    <source>
        <dbReference type="Pfam" id="PF26177"/>
    </source>
</evidence>
<feature type="region of interest" description="Disordered" evidence="1">
    <location>
        <begin position="388"/>
        <end position="412"/>
    </location>
</feature>
<dbReference type="InterPro" id="IPR059009">
    <property type="entry name" value="Znf_C2H2_17_1st"/>
</dbReference>